<dbReference type="InterPro" id="IPR001789">
    <property type="entry name" value="Sig_transdc_resp-reg_receiver"/>
</dbReference>
<keyword evidence="4" id="KW-1185">Reference proteome</keyword>
<dbReference type="RefSeq" id="WP_254092683.1">
    <property type="nucleotide sequence ID" value="NZ_JAHESC010000041.1"/>
</dbReference>
<dbReference type="Proteomes" id="UP001319180">
    <property type="component" value="Unassembled WGS sequence"/>
</dbReference>
<proteinExistence type="predicted"/>
<keyword evidence="1" id="KW-0597">Phosphoprotein</keyword>
<dbReference type="GO" id="GO:0000160">
    <property type="term" value="P:phosphorelay signal transduction system"/>
    <property type="evidence" value="ECO:0007669"/>
    <property type="project" value="InterPro"/>
</dbReference>
<dbReference type="PROSITE" id="PS50110">
    <property type="entry name" value="RESPONSE_REGULATORY"/>
    <property type="match status" value="1"/>
</dbReference>
<sequence>MKERIVIIDANITDLTMWEDIIYSLSPNVQCISFVYADEAAEVILHDMKQQPQFIFVDADTARMPVSKFLQRFRRQSEWDGCCIGVFSSTMPSAVVEAYRADGADFAFQKPLTKKDGMHVFASILAIAKGSSNRITEEV</sequence>
<accession>A0AAP2DCA3</accession>
<feature type="modified residue" description="4-aspartylphosphate" evidence="1">
    <location>
        <position position="58"/>
    </location>
</feature>
<evidence type="ECO:0000313" key="4">
    <source>
        <dbReference type="Proteomes" id="UP001319180"/>
    </source>
</evidence>
<gene>
    <name evidence="3" type="ORF">KK078_23045</name>
</gene>
<dbReference type="SUPFAM" id="SSF52172">
    <property type="entry name" value="CheY-like"/>
    <property type="match status" value="1"/>
</dbReference>
<dbReference type="Gene3D" id="3.40.50.2300">
    <property type="match status" value="1"/>
</dbReference>
<evidence type="ECO:0000259" key="2">
    <source>
        <dbReference type="PROSITE" id="PS50110"/>
    </source>
</evidence>
<reference evidence="3 4" key="1">
    <citation type="submission" date="2021-05" db="EMBL/GenBank/DDBJ databases">
        <title>A Polyphasic approach of four new species of the genus Ohtaekwangia: Ohtaekwangia histidinii sp. nov., Ohtaekwangia cretensis sp. nov., Ohtaekwangia indiensis sp. nov., Ohtaekwangia reichenbachii sp. nov. from diverse environment.</title>
        <authorList>
            <person name="Octaviana S."/>
        </authorList>
    </citation>
    <scope>NUCLEOTIDE SEQUENCE [LARGE SCALE GENOMIC DNA]</scope>
    <source>
        <strain evidence="3 4">PWU37</strain>
    </source>
</reference>
<organism evidence="3 4">
    <name type="scientific">Dawidia soli</name>
    <dbReference type="NCBI Taxonomy" id="2782352"/>
    <lineage>
        <taxon>Bacteria</taxon>
        <taxon>Pseudomonadati</taxon>
        <taxon>Bacteroidota</taxon>
        <taxon>Cytophagia</taxon>
        <taxon>Cytophagales</taxon>
        <taxon>Chryseotaleaceae</taxon>
        <taxon>Dawidia</taxon>
    </lineage>
</organism>
<dbReference type="InterPro" id="IPR011006">
    <property type="entry name" value="CheY-like_superfamily"/>
</dbReference>
<dbReference type="AlphaFoldDB" id="A0AAP2DCA3"/>
<evidence type="ECO:0000313" key="3">
    <source>
        <dbReference type="EMBL" id="MBT1689461.1"/>
    </source>
</evidence>
<comment type="caution">
    <text evidence="3">The sequence shown here is derived from an EMBL/GenBank/DDBJ whole genome shotgun (WGS) entry which is preliminary data.</text>
</comment>
<protein>
    <recommendedName>
        <fullName evidence="2">Response regulatory domain-containing protein</fullName>
    </recommendedName>
</protein>
<evidence type="ECO:0000256" key="1">
    <source>
        <dbReference type="PROSITE-ProRule" id="PRU00169"/>
    </source>
</evidence>
<feature type="domain" description="Response regulatory" evidence="2">
    <location>
        <begin position="4"/>
        <end position="125"/>
    </location>
</feature>
<dbReference type="EMBL" id="JAHESC010000041">
    <property type="protein sequence ID" value="MBT1689461.1"/>
    <property type="molecule type" value="Genomic_DNA"/>
</dbReference>
<name>A0AAP2DCA3_9BACT</name>